<dbReference type="GO" id="GO:0046872">
    <property type="term" value="F:metal ion binding"/>
    <property type="evidence" value="ECO:0007669"/>
    <property type="project" value="UniProtKB-KW"/>
</dbReference>
<evidence type="ECO:0000313" key="9">
    <source>
        <dbReference type="EMBL" id="ENH96929.1"/>
    </source>
</evidence>
<dbReference type="InterPro" id="IPR015421">
    <property type="entry name" value="PyrdxlP-dep_Trfase_major"/>
</dbReference>
<dbReference type="GO" id="GO:0051536">
    <property type="term" value="F:iron-sulfur cluster binding"/>
    <property type="evidence" value="ECO:0007669"/>
    <property type="project" value="UniProtKB-KW"/>
</dbReference>
<dbReference type="RefSeq" id="WP_003467966.1">
    <property type="nucleotide sequence ID" value="NZ_APML01000026.1"/>
</dbReference>
<dbReference type="InterPro" id="IPR016454">
    <property type="entry name" value="Cysteine_dSase"/>
</dbReference>
<organism evidence="9 10">
    <name type="scientific">Gracilibacillus halophilus YIM-C55.5</name>
    <dbReference type="NCBI Taxonomy" id="1308866"/>
    <lineage>
        <taxon>Bacteria</taxon>
        <taxon>Bacillati</taxon>
        <taxon>Bacillota</taxon>
        <taxon>Bacilli</taxon>
        <taxon>Bacillales</taxon>
        <taxon>Bacillaceae</taxon>
        <taxon>Gracilibacillus</taxon>
    </lineage>
</organism>
<evidence type="ECO:0000256" key="7">
    <source>
        <dbReference type="SAM" id="Coils"/>
    </source>
</evidence>
<evidence type="ECO:0000256" key="6">
    <source>
        <dbReference type="ARBA" id="ARBA00023014"/>
    </source>
</evidence>
<comment type="caution">
    <text evidence="9">The sequence shown here is derived from an EMBL/GenBank/DDBJ whole genome shotgun (WGS) entry which is preliminary data.</text>
</comment>
<dbReference type="Gene3D" id="3.40.640.10">
    <property type="entry name" value="Type I PLP-dependent aspartate aminotransferase-like (Major domain)"/>
    <property type="match status" value="1"/>
</dbReference>
<keyword evidence="5" id="KW-0408">Iron</keyword>
<name>N4WCG0_9BACI</name>
<keyword evidence="3" id="KW-0479">Metal-binding</keyword>
<dbReference type="InterPro" id="IPR015424">
    <property type="entry name" value="PyrdxlP-dep_Trfase"/>
</dbReference>
<proteinExistence type="inferred from homology"/>
<evidence type="ECO:0000256" key="5">
    <source>
        <dbReference type="ARBA" id="ARBA00023004"/>
    </source>
</evidence>
<evidence type="ECO:0000313" key="10">
    <source>
        <dbReference type="Proteomes" id="UP000012283"/>
    </source>
</evidence>
<dbReference type="Proteomes" id="UP000012283">
    <property type="component" value="Unassembled WGS sequence"/>
</dbReference>
<gene>
    <name evidence="9" type="ORF">J416_08087</name>
</gene>
<dbReference type="SUPFAM" id="SSF53383">
    <property type="entry name" value="PLP-dependent transferases"/>
    <property type="match status" value="1"/>
</dbReference>
<keyword evidence="7" id="KW-0175">Coiled coil</keyword>
<evidence type="ECO:0000259" key="8">
    <source>
        <dbReference type="Pfam" id="PF00266"/>
    </source>
</evidence>
<dbReference type="InterPro" id="IPR000192">
    <property type="entry name" value="Aminotrans_V_dom"/>
</dbReference>
<comment type="cofactor">
    <cofactor evidence="1">
        <name>pyridoxal 5'-phosphate</name>
        <dbReference type="ChEBI" id="CHEBI:597326"/>
    </cofactor>
</comment>
<evidence type="ECO:0000256" key="1">
    <source>
        <dbReference type="ARBA" id="ARBA00001933"/>
    </source>
</evidence>
<sequence>MIYLDNSATTKPHPEVMDSFYQAATTFFGNPSSVHRLGMDTERLLRKARHQAASLLQVKDEEVFFTSGGTEGNNLAIKGIALQHQTRGKHLITTTIEHPSVLEAFRSLEELGFSVTYIQVDKNGTINIDQLKQALSQETILVSVMHVNNEIGTIQPIEEIASIVSAYPKAFLHVDHVQGFGKVHLPLNQLAIDLCTISGHKIHGLKGTGIMYKRKGVTLFPLSHGGGQEQSIRSGTENVPANVALVKAMRLIHEQMEQNKQRLEALKGRIIQKLQTMDQVVVNTPSPAAPHIVNFSLPGIKPEVMIHALEEDDIYISTKSACSSKSADESAVLAACGHRRKITESGLRISMSYETTEADIDYFLVKLAEAYDKLSKVMR</sequence>
<dbReference type="Pfam" id="PF00266">
    <property type="entry name" value="Aminotran_5"/>
    <property type="match status" value="1"/>
</dbReference>
<evidence type="ECO:0000256" key="2">
    <source>
        <dbReference type="ARBA" id="ARBA00006490"/>
    </source>
</evidence>
<comment type="similarity">
    <text evidence="2">Belongs to the class-V pyridoxal-phosphate-dependent aminotransferase family. NifS/IscS subfamily.</text>
</comment>
<dbReference type="InterPro" id="IPR015422">
    <property type="entry name" value="PyrdxlP-dep_Trfase_small"/>
</dbReference>
<dbReference type="PIRSF" id="PIRSF005572">
    <property type="entry name" value="NifS"/>
    <property type="match status" value="1"/>
</dbReference>
<evidence type="ECO:0000256" key="4">
    <source>
        <dbReference type="ARBA" id="ARBA00022898"/>
    </source>
</evidence>
<keyword evidence="6" id="KW-0411">Iron-sulfur</keyword>
<dbReference type="GO" id="GO:0031071">
    <property type="term" value="F:cysteine desulfurase activity"/>
    <property type="evidence" value="ECO:0007669"/>
    <property type="project" value="UniProtKB-ARBA"/>
</dbReference>
<protein>
    <submittedName>
        <fullName evidence="9">Cysteine desulfurase</fullName>
    </submittedName>
</protein>
<accession>N4WCG0</accession>
<dbReference type="Gene3D" id="3.90.1150.10">
    <property type="entry name" value="Aspartate Aminotransferase, domain 1"/>
    <property type="match status" value="1"/>
</dbReference>
<dbReference type="AlphaFoldDB" id="N4WCG0"/>
<dbReference type="STRING" id="1308866.J416_08087"/>
<keyword evidence="4" id="KW-0663">Pyridoxal phosphate</keyword>
<dbReference type="Gene3D" id="1.10.260.50">
    <property type="match status" value="1"/>
</dbReference>
<dbReference type="PANTHER" id="PTHR11601:SF50">
    <property type="entry name" value="CYSTEINE DESULFURASE ISCS 2-RELATED"/>
    <property type="match status" value="1"/>
</dbReference>
<keyword evidence="10" id="KW-1185">Reference proteome</keyword>
<dbReference type="eggNOG" id="COG1104">
    <property type="taxonomic scope" value="Bacteria"/>
</dbReference>
<evidence type="ECO:0000256" key="3">
    <source>
        <dbReference type="ARBA" id="ARBA00022723"/>
    </source>
</evidence>
<feature type="coiled-coil region" evidence="7">
    <location>
        <begin position="246"/>
        <end position="273"/>
    </location>
</feature>
<dbReference type="OrthoDB" id="9808002at2"/>
<dbReference type="PANTHER" id="PTHR11601">
    <property type="entry name" value="CYSTEINE DESULFURYLASE FAMILY MEMBER"/>
    <property type="match status" value="1"/>
</dbReference>
<dbReference type="EMBL" id="APML01000026">
    <property type="protein sequence ID" value="ENH96929.1"/>
    <property type="molecule type" value="Genomic_DNA"/>
</dbReference>
<feature type="domain" description="Aminotransferase class V" evidence="8">
    <location>
        <begin position="2"/>
        <end position="363"/>
    </location>
</feature>
<reference evidence="9 10" key="1">
    <citation type="submission" date="2013-03" db="EMBL/GenBank/DDBJ databases">
        <title>Draft genome sequence of Gracibacillus halophilus YIM-C55.5, a moderately halophilic and thermophilic organism from the Xiaochaidamu salt lake.</title>
        <authorList>
            <person name="Sugumar T."/>
            <person name="Polireddy D.R."/>
            <person name="Antony A."/>
            <person name="Madhava Y.R."/>
            <person name="Sivakumar N."/>
        </authorList>
    </citation>
    <scope>NUCLEOTIDE SEQUENCE [LARGE SCALE GENOMIC DNA]</scope>
    <source>
        <strain evidence="9 10">YIM-C55.5</strain>
    </source>
</reference>
<dbReference type="FunFam" id="3.40.640.10:FF:000084">
    <property type="entry name" value="IscS-like cysteine desulfurase"/>
    <property type="match status" value="1"/>
</dbReference>
<dbReference type="PATRIC" id="fig|1308866.3.peg.1633"/>